<reference evidence="6 7" key="1">
    <citation type="journal article" date="2015" name="Genome Announc.">
        <title>Expanding the biotechnology potential of lactobacilli through comparative genomics of 213 strains and associated genera.</title>
        <authorList>
            <person name="Sun Z."/>
            <person name="Harris H.M."/>
            <person name="McCann A."/>
            <person name="Guo C."/>
            <person name="Argimon S."/>
            <person name="Zhang W."/>
            <person name="Yang X."/>
            <person name="Jeffery I.B."/>
            <person name="Cooney J.C."/>
            <person name="Kagawa T.F."/>
            <person name="Liu W."/>
            <person name="Song Y."/>
            <person name="Salvetti E."/>
            <person name="Wrobel A."/>
            <person name="Rasinkangas P."/>
            <person name="Parkhill J."/>
            <person name="Rea M.C."/>
            <person name="O'Sullivan O."/>
            <person name="Ritari J."/>
            <person name="Douillard F.P."/>
            <person name="Paul Ross R."/>
            <person name="Yang R."/>
            <person name="Briner A.E."/>
            <person name="Felis G.E."/>
            <person name="de Vos W.M."/>
            <person name="Barrangou R."/>
            <person name="Klaenhammer T.R."/>
            <person name="Caufield P.W."/>
            <person name="Cui Y."/>
            <person name="Zhang H."/>
            <person name="O'Toole P.W."/>
        </authorList>
    </citation>
    <scope>NUCLEOTIDE SEQUENCE [LARGE SCALE GENOMIC DNA]</scope>
    <source>
        <strain evidence="6 7">DSM 20534</strain>
    </source>
</reference>
<dbReference type="HAMAP" id="MF_00294">
    <property type="entry name" value="Ribosomal_bL33"/>
    <property type="match status" value="1"/>
</dbReference>
<dbReference type="Gene3D" id="2.20.28.120">
    <property type="entry name" value="Ribosomal protein L33"/>
    <property type="match status" value="1"/>
</dbReference>
<gene>
    <name evidence="5" type="primary">rpmG</name>
    <name evidence="6" type="ORF">FC62_GL000701</name>
</gene>
<dbReference type="GO" id="GO:0005840">
    <property type="term" value="C:ribosome"/>
    <property type="evidence" value="ECO:0007669"/>
    <property type="project" value="UniProtKB-KW"/>
</dbReference>
<dbReference type="NCBIfam" id="NF001860">
    <property type="entry name" value="PRK00595.1"/>
    <property type="match status" value="1"/>
</dbReference>
<accession>A0A0R1GVF9</accession>
<dbReference type="GO" id="GO:0006412">
    <property type="term" value="P:translation"/>
    <property type="evidence" value="ECO:0007669"/>
    <property type="project" value="UniProtKB-UniRule"/>
</dbReference>
<dbReference type="GO" id="GO:0005737">
    <property type="term" value="C:cytoplasm"/>
    <property type="evidence" value="ECO:0007669"/>
    <property type="project" value="UniProtKB-ARBA"/>
</dbReference>
<dbReference type="GO" id="GO:1990904">
    <property type="term" value="C:ribonucleoprotein complex"/>
    <property type="evidence" value="ECO:0007669"/>
    <property type="project" value="UniProtKB-KW"/>
</dbReference>
<proteinExistence type="inferred from homology"/>
<dbReference type="InterPro" id="IPR038584">
    <property type="entry name" value="Ribosomal_bL33_sf"/>
</dbReference>
<dbReference type="InterPro" id="IPR001705">
    <property type="entry name" value="Ribosomal_bL33"/>
</dbReference>
<dbReference type="Pfam" id="PF00471">
    <property type="entry name" value="Ribosomal_L33"/>
    <property type="match status" value="1"/>
</dbReference>
<comment type="caution">
    <text evidence="6">The sequence shown here is derived from an EMBL/GenBank/DDBJ whole genome shotgun (WGS) entry which is preliminary data.</text>
</comment>
<evidence type="ECO:0000256" key="5">
    <source>
        <dbReference type="HAMAP-Rule" id="MF_00294"/>
    </source>
</evidence>
<dbReference type="Proteomes" id="UP000050909">
    <property type="component" value="Unassembled WGS sequence"/>
</dbReference>
<protein>
    <recommendedName>
        <fullName evidence="4 5">Large ribosomal subunit protein bL33</fullName>
    </recommendedName>
</protein>
<dbReference type="PATRIC" id="fig|1423722.3.peg.717"/>
<evidence type="ECO:0000256" key="1">
    <source>
        <dbReference type="ARBA" id="ARBA00007596"/>
    </source>
</evidence>
<evidence type="ECO:0000313" key="7">
    <source>
        <dbReference type="Proteomes" id="UP000050909"/>
    </source>
</evidence>
<name>A0A0R1GVF9_9LACO</name>
<keyword evidence="2 5" id="KW-0689">Ribosomal protein</keyword>
<evidence type="ECO:0000313" key="6">
    <source>
        <dbReference type="EMBL" id="KRK37934.1"/>
    </source>
</evidence>
<dbReference type="PROSITE" id="PS00582">
    <property type="entry name" value="RIBOSOMAL_L33"/>
    <property type="match status" value="1"/>
</dbReference>
<dbReference type="NCBIfam" id="TIGR01023">
    <property type="entry name" value="rpmG_bact"/>
    <property type="match status" value="1"/>
</dbReference>
<dbReference type="GO" id="GO:0003735">
    <property type="term" value="F:structural constituent of ribosome"/>
    <property type="evidence" value="ECO:0007669"/>
    <property type="project" value="InterPro"/>
</dbReference>
<dbReference type="AlphaFoldDB" id="A0A0R1GVF9"/>
<comment type="similarity">
    <text evidence="1 5">Belongs to the bacterial ribosomal protein bL33 family.</text>
</comment>
<evidence type="ECO:0000256" key="3">
    <source>
        <dbReference type="ARBA" id="ARBA00023274"/>
    </source>
</evidence>
<dbReference type="InterPro" id="IPR018264">
    <property type="entry name" value="Ribosomal_bL33_CS"/>
</dbReference>
<dbReference type="SUPFAM" id="SSF57829">
    <property type="entry name" value="Zn-binding ribosomal proteins"/>
    <property type="match status" value="1"/>
</dbReference>
<dbReference type="PANTHER" id="PTHR43168">
    <property type="entry name" value="50S RIBOSOMAL PROTEIN L33, CHLOROPLASTIC"/>
    <property type="match status" value="1"/>
</dbReference>
<keyword evidence="7" id="KW-1185">Reference proteome</keyword>
<organism evidence="6 7">
    <name type="scientific">Amylolactobacillus amylotrophicus DSM 20534</name>
    <dbReference type="NCBI Taxonomy" id="1423722"/>
    <lineage>
        <taxon>Bacteria</taxon>
        <taxon>Bacillati</taxon>
        <taxon>Bacillota</taxon>
        <taxon>Bacilli</taxon>
        <taxon>Lactobacillales</taxon>
        <taxon>Lactobacillaceae</taxon>
        <taxon>Amylolactobacillus</taxon>
    </lineage>
</organism>
<keyword evidence="3 5" id="KW-0687">Ribonucleoprotein</keyword>
<sequence>MNMRVNILFEAPETGERLYLTTKNKRNQPERLELMKYSQKLRRKTLFREVK</sequence>
<evidence type="ECO:0000256" key="2">
    <source>
        <dbReference type="ARBA" id="ARBA00022980"/>
    </source>
</evidence>
<evidence type="ECO:0000256" key="4">
    <source>
        <dbReference type="ARBA" id="ARBA00035176"/>
    </source>
</evidence>
<dbReference type="EMBL" id="AZCV01000002">
    <property type="protein sequence ID" value="KRK37934.1"/>
    <property type="molecule type" value="Genomic_DNA"/>
</dbReference>
<dbReference type="InterPro" id="IPR011332">
    <property type="entry name" value="Ribosomal_zn-bd"/>
</dbReference>
<dbReference type="PANTHER" id="PTHR43168:SF2">
    <property type="entry name" value="LARGE RIBOSOMAL SUBUNIT PROTEIN BL33C"/>
    <property type="match status" value="1"/>
</dbReference>